<reference evidence="1 2" key="1">
    <citation type="submission" date="2020-08" db="EMBL/GenBank/DDBJ databases">
        <title>Genomic Encyclopedia of Type Strains, Phase IV (KMG-V): Genome sequencing to study the core and pangenomes of soil and plant-associated prokaryotes.</title>
        <authorList>
            <person name="Whitman W."/>
        </authorList>
    </citation>
    <scope>NUCLEOTIDE SEQUENCE [LARGE SCALE GENOMIC DNA]</scope>
    <source>
        <strain evidence="1 2">SEMIA 4087</strain>
    </source>
</reference>
<proteinExistence type="predicted"/>
<protein>
    <submittedName>
        <fullName evidence="1">Uncharacterized protein</fullName>
    </submittedName>
</protein>
<evidence type="ECO:0000313" key="1">
    <source>
        <dbReference type="EMBL" id="MBB4231540.1"/>
    </source>
</evidence>
<gene>
    <name evidence="1" type="ORF">GGD56_005418</name>
</gene>
<evidence type="ECO:0000313" key="2">
    <source>
        <dbReference type="Proteomes" id="UP000551353"/>
    </source>
</evidence>
<comment type="caution">
    <text evidence="1">The sequence shown here is derived from an EMBL/GenBank/DDBJ whole genome shotgun (WGS) entry which is preliminary data.</text>
</comment>
<name>A0ABR6IUF1_9HYPH</name>
<accession>A0ABR6IUF1</accession>
<dbReference type="RefSeq" id="WP_233450638.1">
    <property type="nucleotide sequence ID" value="NZ_JACIFX010000008.1"/>
</dbReference>
<keyword evidence="2" id="KW-1185">Reference proteome</keyword>
<sequence length="163" mass="17925">MLKEQHKGLSNMEKIAEEAAVEGPQSRLTLNEVHSVRATAEADSYVLFFNLTDFRGDTYDCEYCSRPDDPYGLNPVIRQWLTDKIKGDKLPPASHTSSSTAQLIPALLSPSNGYSVRFRLSVCTRAALTASLAKERSWRSPASMTMTRSSASSSIAAWSFCGL</sequence>
<organism evidence="1 2">
    <name type="scientific">Rhizobium mongolense</name>
    <dbReference type="NCBI Taxonomy" id="57676"/>
    <lineage>
        <taxon>Bacteria</taxon>
        <taxon>Pseudomonadati</taxon>
        <taxon>Pseudomonadota</taxon>
        <taxon>Alphaproteobacteria</taxon>
        <taxon>Hyphomicrobiales</taxon>
        <taxon>Rhizobiaceae</taxon>
        <taxon>Rhizobium/Agrobacterium group</taxon>
        <taxon>Rhizobium</taxon>
    </lineage>
</organism>
<dbReference type="Proteomes" id="UP000551353">
    <property type="component" value="Unassembled WGS sequence"/>
</dbReference>
<dbReference type="EMBL" id="JACIFX010000008">
    <property type="protein sequence ID" value="MBB4231540.1"/>
    <property type="molecule type" value="Genomic_DNA"/>
</dbReference>